<evidence type="ECO:0000256" key="7">
    <source>
        <dbReference type="ARBA" id="ARBA00023239"/>
    </source>
</evidence>
<evidence type="ECO:0000256" key="6">
    <source>
        <dbReference type="ARBA" id="ARBA00023125"/>
    </source>
</evidence>
<keyword evidence="2 8" id="KW-0645">Protease</keyword>
<organism evidence="9 10">
    <name type="scientific">Pontivivens ytuae</name>
    <dbReference type="NCBI Taxonomy" id="2789856"/>
    <lineage>
        <taxon>Bacteria</taxon>
        <taxon>Pseudomonadati</taxon>
        <taxon>Pseudomonadota</taxon>
        <taxon>Alphaproteobacteria</taxon>
        <taxon>Rhodobacterales</taxon>
        <taxon>Paracoccaceae</taxon>
        <taxon>Pontivivens</taxon>
    </lineage>
</organism>
<evidence type="ECO:0000256" key="4">
    <source>
        <dbReference type="ARBA" id="ARBA00022801"/>
    </source>
</evidence>
<keyword evidence="5" id="KW-0190">Covalent protein-DNA linkage</keyword>
<comment type="similarity">
    <text evidence="1 8">Belongs to the SOS response-associated peptidase family.</text>
</comment>
<dbReference type="Gene3D" id="3.90.1680.10">
    <property type="entry name" value="SOS response associated peptidase-like"/>
    <property type="match status" value="1"/>
</dbReference>
<evidence type="ECO:0000256" key="3">
    <source>
        <dbReference type="ARBA" id="ARBA00022763"/>
    </source>
</evidence>
<evidence type="ECO:0000256" key="8">
    <source>
        <dbReference type="RuleBase" id="RU364100"/>
    </source>
</evidence>
<dbReference type="PANTHER" id="PTHR13604:SF0">
    <property type="entry name" value="ABASIC SITE PROCESSING PROTEIN HMCES"/>
    <property type="match status" value="1"/>
</dbReference>
<dbReference type="PANTHER" id="PTHR13604">
    <property type="entry name" value="DC12-RELATED"/>
    <property type="match status" value="1"/>
</dbReference>
<dbReference type="InterPro" id="IPR036590">
    <property type="entry name" value="SRAP-like"/>
</dbReference>
<gene>
    <name evidence="9" type="ORF">I0K15_16500</name>
</gene>
<dbReference type="SUPFAM" id="SSF143081">
    <property type="entry name" value="BB1717-like"/>
    <property type="match status" value="1"/>
</dbReference>
<dbReference type="GO" id="GO:0003697">
    <property type="term" value="F:single-stranded DNA binding"/>
    <property type="evidence" value="ECO:0007669"/>
    <property type="project" value="InterPro"/>
</dbReference>
<accession>A0A7S9LQE3</accession>
<proteinExistence type="inferred from homology"/>
<dbReference type="GO" id="GO:0016829">
    <property type="term" value="F:lyase activity"/>
    <property type="evidence" value="ECO:0007669"/>
    <property type="project" value="UniProtKB-KW"/>
</dbReference>
<dbReference type="EMBL" id="CP064942">
    <property type="protein sequence ID" value="QPH53369.1"/>
    <property type="molecule type" value="Genomic_DNA"/>
</dbReference>
<name>A0A7S9LQE3_9RHOB</name>
<keyword evidence="3" id="KW-0227">DNA damage</keyword>
<keyword evidence="4 8" id="KW-0378">Hydrolase</keyword>
<dbReference type="EC" id="3.4.-.-" evidence="8"/>
<dbReference type="RefSeq" id="WP_196102579.1">
    <property type="nucleotide sequence ID" value="NZ_CP064942.1"/>
</dbReference>
<reference evidence="9 10" key="1">
    <citation type="submission" date="2020-11" db="EMBL/GenBank/DDBJ databases">
        <title>Description of Pontivivens ytuae sp. nov. isolated from deep sea sediment of Mariana Trench.</title>
        <authorList>
            <person name="Wang Z."/>
            <person name="Sun Q.-L."/>
            <person name="Xu X.-D."/>
            <person name="Tang Y.-Z."/>
            <person name="Zhang J."/>
        </authorList>
    </citation>
    <scope>NUCLEOTIDE SEQUENCE [LARGE SCALE GENOMIC DNA]</scope>
    <source>
        <strain evidence="9 10">MT2928</strain>
    </source>
</reference>
<dbReference type="GO" id="GO:0006508">
    <property type="term" value="P:proteolysis"/>
    <property type="evidence" value="ECO:0007669"/>
    <property type="project" value="UniProtKB-KW"/>
</dbReference>
<dbReference type="GO" id="GO:0106300">
    <property type="term" value="P:protein-DNA covalent cross-linking repair"/>
    <property type="evidence" value="ECO:0007669"/>
    <property type="project" value="InterPro"/>
</dbReference>
<evidence type="ECO:0000256" key="2">
    <source>
        <dbReference type="ARBA" id="ARBA00022670"/>
    </source>
</evidence>
<sequence>MCGRFSRTDTPEDLAELFEAELVDEVMPEEDVRPTTDIAVVVSEYGRRLRAMRWGFLPDWYESPDSGPLLINARSETIAKKPAFRAACRARRCLIPADGFYEWQALGRRGKRPHWLSPAAGGGVAFAGVWQDWPGPDGVISTCAIVTCAAPPELAEIHSRLPVAILPEDRALWLGEAGHGAARLMTPPPEGWWAVELDRGPPDDAPRLI</sequence>
<keyword evidence="7" id="KW-0456">Lyase</keyword>
<dbReference type="Proteomes" id="UP000594800">
    <property type="component" value="Chromosome"/>
</dbReference>
<evidence type="ECO:0000313" key="9">
    <source>
        <dbReference type="EMBL" id="QPH53369.1"/>
    </source>
</evidence>
<dbReference type="GO" id="GO:0008233">
    <property type="term" value="F:peptidase activity"/>
    <property type="evidence" value="ECO:0007669"/>
    <property type="project" value="UniProtKB-KW"/>
</dbReference>
<evidence type="ECO:0000256" key="1">
    <source>
        <dbReference type="ARBA" id="ARBA00008136"/>
    </source>
</evidence>
<dbReference type="KEGG" id="poz:I0K15_16500"/>
<keyword evidence="6" id="KW-0238">DNA-binding</keyword>
<keyword evidence="10" id="KW-1185">Reference proteome</keyword>
<dbReference type="InterPro" id="IPR003738">
    <property type="entry name" value="SRAP"/>
</dbReference>
<dbReference type="Pfam" id="PF02586">
    <property type="entry name" value="SRAP"/>
    <property type="match status" value="1"/>
</dbReference>
<evidence type="ECO:0000313" key="10">
    <source>
        <dbReference type="Proteomes" id="UP000594800"/>
    </source>
</evidence>
<dbReference type="AlphaFoldDB" id="A0A7S9LQE3"/>
<protein>
    <recommendedName>
        <fullName evidence="8">Abasic site processing protein</fullName>
        <ecNumber evidence="8">3.4.-.-</ecNumber>
    </recommendedName>
</protein>
<evidence type="ECO:0000256" key="5">
    <source>
        <dbReference type="ARBA" id="ARBA00023124"/>
    </source>
</evidence>